<dbReference type="InParanoid" id="A0A2V0PDI1"/>
<reference evidence="1 2" key="1">
    <citation type="journal article" date="2018" name="Sci. Rep.">
        <title>Raphidocelis subcapitata (=Pseudokirchneriella subcapitata) provides an insight into genome evolution and environmental adaptations in the Sphaeropleales.</title>
        <authorList>
            <person name="Suzuki S."/>
            <person name="Yamaguchi H."/>
            <person name="Nakajima N."/>
            <person name="Kawachi M."/>
        </authorList>
    </citation>
    <scope>NUCLEOTIDE SEQUENCE [LARGE SCALE GENOMIC DNA]</scope>
    <source>
        <strain evidence="1 2">NIES-35</strain>
    </source>
</reference>
<dbReference type="Proteomes" id="UP000247498">
    <property type="component" value="Unassembled WGS sequence"/>
</dbReference>
<dbReference type="InterPro" id="IPR038538">
    <property type="entry name" value="MTERF_sf"/>
</dbReference>
<dbReference type="OrthoDB" id="10641313at2759"/>
<proteinExistence type="predicted"/>
<protein>
    <submittedName>
        <fullName evidence="1">Uncharacterized protein</fullName>
    </submittedName>
</protein>
<dbReference type="EMBL" id="BDRX01000061">
    <property type="protein sequence ID" value="GBF95227.1"/>
    <property type="molecule type" value="Genomic_DNA"/>
</dbReference>
<evidence type="ECO:0000313" key="1">
    <source>
        <dbReference type="EMBL" id="GBF95227.1"/>
    </source>
</evidence>
<gene>
    <name evidence="1" type="ORF">Rsub_07942</name>
</gene>
<dbReference type="Gene3D" id="1.25.70.10">
    <property type="entry name" value="Transcription termination factor 3, mitochondrial"/>
    <property type="match status" value="1"/>
</dbReference>
<name>A0A2V0PDI1_9CHLO</name>
<evidence type="ECO:0000313" key="2">
    <source>
        <dbReference type="Proteomes" id="UP000247498"/>
    </source>
</evidence>
<dbReference type="AlphaFoldDB" id="A0A2V0PDI1"/>
<accession>A0A2V0PDI1</accession>
<organism evidence="1 2">
    <name type="scientific">Raphidocelis subcapitata</name>
    <dbReference type="NCBI Taxonomy" id="307507"/>
    <lineage>
        <taxon>Eukaryota</taxon>
        <taxon>Viridiplantae</taxon>
        <taxon>Chlorophyta</taxon>
        <taxon>core chlorophytes</taxon>
        <taxon>Chlorophyceae</taxon>
        <taxon>CS clade</taxon>
        <taxon>Sphaeropleales</taxon>
        <taxon>Selenastraceae</taxon>
        <taxon>Raphidocelis</taxon>
    </lineage>
</organism>
<comment type="caution">
    <text evidence="1">The sequence shown here is derived from an EMBL/GenBank/DDBJ whole genome shotgun (WGS) entry which is preliminary data.</text>
</comment>
<keyword evidence="2" id="KW-1185">Reference proteome</keyword>
<sequence>MLLELLLRGRAAAGGACAAEQLLSGGWAQAAGQQRWRHYVPALEQAPDGRFSADETYKHWRAAWKAPRGRAPPPRRGPAVPLDPEERSLLRDSAAAAGLPPRAAHQVVVGVEAGALPIDPVALTQRVQALGELAGDDPGLAPARLLAGRDGAALLSVPTARLRRQLDLLARLLPDYKTEWLLTALPRWSLHGPGVVAKRLGEVERLYERHLGVPFPRHLLGQRGREWRWLTSKTPRTKTVAVLELIVLVGPQLAARMLTACPQLLSLPPDRAASALRAVSTMLGISEPEAAELLSPQPAVLLRDPLGLEAAAYGLLQLVGDDRAAALELLRRQPSLLLFSGTDWEEKLQLLGAVLGLAGGDARPRLLEAVAAAPNLLTRSPAALQASWVALRDALGKETARQVLLGAEQGPAGGAPRLLAYSAAALSGRAATLQQLSELSADWQQRVDAARREPAALAAVLGAREGASGRLAWLVASGQRLAPGGVGLPELLALDDAGFADIYPLWHAREGAGAA</sequence>